<evidence type="ECO:0000313" key="1">
    <source>
        <dbReference type="EMBL" id="WGF39870.1"/>
    </source>
</evidence>
<gene>
    <name evidence="1" type="ORF">QBO96_06290</name>
</gene>
<proteinExistence type="predicted"/>
<organism evidence="1 2">
    <name type="scientific">Lysinibacillus capsici</name>
    <dbReference type="NCBI Taxonomy" id="2115968"/>
    <lineage>
        <taxon>Bacteria</taxon>
        <taxon>Bacillati</taxon>
        <taxon>Bacillota</taxon>
        <taxon>Bacilli</taxon>
        <taxon>Bacillales</taxon>
        <taxon>Bacillaceae</taxon>
        <taxon>Lysinibacillus</taxon>
    </lineage>
</organism>
<name>A0ABY8KQB8_9BACI</name>
<sequence>MEKYVMILNDGRQVVTTGVDLKSVAGVYNQRQSIAAVIGKKSMSKGLIAAVAKLKALDKTSESNVMVQVGQTILYTSAEPEKFLDTLTNEVNNKEFAMANDEILISRSFYSHAEVIENTNTENEAETQA</sequence>
<dbReference type="EMBL" id="CP122283">
    <property type="protein sequence ID" value="WGF39870.1"/>
    <property type="molecule type" value="Genomic_DNA"/>
</dbReference>
<evidence type="ECO:0000313" key="2">
    <source>
        <dbReference type="Proteomes" id="UP001244564"/>
    </source>
</evidence>
<keyword evidence="2" id="KW-1185">Reference proteome</keyword>
<dbReference type="Proteomes" id="UP001244564">
    <property type="component" value="Chromosome"/>
</dbReference>
<accession>A0ABY8KQB8</accession>
<reference evidence="1 2" key="1">
    <citation type="submission" date="2023-04" db="EMBL/GenBank/DDBJ databases">
        <title>Genomic of Lysinibacillus capsici TSBLM.</title>
        <authorList>
            <person name="Hu X.S."/>
            <person name="Yu C.H."/>
        </authorList>
    </citation>
    <scope>NUCLEOTIDE SEQUENCE [LARGE SCALE GENOMIC DNA]</scope>
    <source>
        <strain evidence="1 2">TSBLM</strain>
    </source>
</reference>
<protein>
    <submittedName>
        <fullName evidence="1">Uncharacterized protein</fullName>
    </submittedName>
</protein>
<dbReference type="RefSeq" id="WP_279495534.1">
    <property type="nucleotide sequence ID" value="NZ_CP122283.1"/>
</dbReference>